<dbReference type="AlphaFoldDB" id="A0A2P5AAL3"/>
<keyword evidence="3" id="KW-1185">Reference proteome</keyword>
<dbReference type="Proteomes" id="UP000237105">
    <property type="component" value="Unassembled WGS sequence"/>
</dbReference>
<protein>
    <submittedName>
        <fullName evidence="2">Uncharacterized protein</fullName>
    </submittedName>
</protein>
<dbReference type="EMBL" id="JXTB01000720">
    <property type="protein sequence ID" value="PON33544.1"/>
    <property type="molecule type" value="Genomic_DNA"/>
</dbReference>
<proteinExistence type="predicted"/>
<feature type="chain" id="PRO_5015117698" evidence="1">
    <location>
        <begin position="32"/>
        <end position="129"/>
    </location>
</feature>
<keyword evidence="1" id="KW-0732">Signal</keyword>
<evidence type="ECO:0000256" key="1">
    <source>
        <dbReference type="SAM" id="SignalP"/>
    </source>
</evidence>
<comment type="caution">
    <text evidence="2">The sequence shown here is derived from an EMBL/GenBank/DDBJ whole genome shotgun (WGS) entry which is preliminary data.</text>
</comment>
<organism evidence="2 3">
    <name type="scientific">Parasponia andersonii</name>
    <name type="common">Sponia andersonii</name>
    <dbReference type="NCBI Taxonomy" id="3476"/>
    <lineage>
        <taxon>Eukaryota</taxon>
        <taxon>Viridiplantae</taxon>
        <taxon>Streptophyta</taxon>
        <taxon>Embryophyta</taxon>
        <taxon>Tracheophyta</taxon>
        <taxon>Spermatophyta</taxon>
        <taxon>Magnoliopsida</taxon>
        <taxon>eudicotyledons</taxon>
        <taxon>Gunneridae</taxon>
        <taxon>Pentapetalae</taxon>
        <taxon>rosids</taxon>
        <taxon>fabids</taxon>
        <taxon>Rosales</taxon>
        <taxon>Cannabaceae</taxon>
        <taxon>Parasponia</taxon>
    </lineage>
</organism>
<evidence type="ECO:0000313" key="2">
    <source>
        <dbReference type="EMBL" id="PON33544.1"/>
    </source>
</evidence>
<accession>A0A2P5AAL3</accession>
<dbReference type="OrthoDB" id="1194694at2759"/>
<reference evidence="3" key="1">
    <citation type="submission" date="2016-06" db="EMBL/GenBank/DDBJ databases">
        <title>Parallel loss of symbiosis genes in relatives of nitrogen-fixing non-legume Parasponia.</title>
        <authorList>
            <person name="Van Velzen R."/>
            <person name="Holmer R."/>
            <person name="Bu F."/>
            <person name="Rutten L."/>
            <person name="Van Zeijl A."/>
            <person name="Liu W."/>
            <person name="Santuari L."/>
            <person name="Cao Q."/>
            <person name="Sharma T."/>
            <person name="Shen D."/>
            <person name="Roswanjaya Y."/>
            <person name="Wardhani T."/>
            <person name="Kalhor M.S."/>
            <person name="Jansen J."/>
            <person name="Van den Hoogen J."/>
            <person name="Gungor B."/>
            <person name="Hartog M."/>
            <person name="Hontelez J."/>
            <person name="Verver J."/>
            <person name="Yang W.-C."/>
            <person name="Schijlen E."/>
            <person name="Repin R."/>
            <person name="Schilthuizen M."/>
            <person name="Schranz E."/>
            <person name="Heidstra R."/>
            <person name="Miyata K."/>
            <person name="Fedorova E."/>
            <person name="Kohlen W."/>
            <person name="Bisseling T."/>
            <person name="Smit S."/>
            <person name="Geurts R."/>
        </authorList>
    </citation>
    <scope>NUCLEOTIDE SEQUENCE [LARGE SCALE GENOMIC DNA]</scope>
    <source>
        <strain evidence="3">cv. WU1-14</strain>
    </source>
</reference>
<name>A0A2P5AAL3_PARAD</name>
<sequence length="129" mass="14330">MEIPTKLRDLLSSITILVIILNCESFTHCEASEGIVPSKSNGTYSTRPELPIIADQDFELEFQMPSEISRRILVKMLSPGTAPTRFPGKPAPVNCDRGPGTPSCTTVKNDGYLKQPGCHKYNRECYQIK</sequence>
<evidence type="ECO:0000313" key="3">
    <source>
        <dbReference type="Proteomes" id="UP000237105"/>
    </source>
</evidence>
<feature type="signal peptide" evidence="1">
    <location>
        <begin position="1"/>
        <end position="31"/>
    </location>
</feature>
<gene>
    <name evidence="2" type="ORF">PanWU01x14_351830</name>
</gene>